<accession>A0A2P2J1T1</accession>
<reference evidence="1" key="1">
    <citation type="submission" date="2018-02" db="EMBL/GenBank/DDBJ databases">
        <title>Rhizophora mucronata_Transcriptome.</title>
        <authorList>
            <person name="Meera S.P."/>
            <person name="Sreeshan A."/>
            <person name="Augustine A."/>
        </authorList>
    </citation>
    <scope>NUCLEOTIDE SEQUENCE</scope>
    <source>
        <tissue evidence="1">Leaf</tissue>
    </source>
</reference>
<dbReference type="AlphaFoldDB" id="A0A2P2J1T1"/>
<organism evidence="1">
    <name type="scientific">Rhizophora mucronata</name>
    <name type="common">Asiatic mangrove</name>
    <dbReference type="NCBI Taxonomy" id="61149"/>
    <lineage>
        <taxon>Eukaryota</taxon>
        <taxon>Viridiplantae</taxon>
        <taxon>Streptophyta</taxon>
        <taxon>Embryophyta</taxon>
        <taxon>Tracheophyta</taxon>
        <taxon>Spermatophyta</taxon>
        <taxon>Magnoliopsida</taxon>
        <taxon>eudicotyledons</taxon>
        <taxon>Gunneridae</taxon>
        <taxon>Pentapetalae</taxon>
        <taxon>rosids</taxon>
        <taxon>fabids</taxon>
        <taxon>Malpighiales</taxon>
        <taxon>Rhizophoraceae</taxon>
        <taxon>Rhizophora</taxon>
    </lineage>
</organism>
<sequence length="22" mass="2704">MVKKKHFFFPLDSIRFKCAPTY</sequence>
<dbReference type="EMBL" id="GGEC01006928">
    <property type="protein sequence ID" value="MBW87411.1"/>
    <property type="molecule type" value="Transcribed_RNA"/>
</dbReference>
<protein>
    <submittedName>
        <fullName evidence="1">Uncharacterized protein</fullName>
    </submittedName>
</protein>
<evidence type="ECO:0000313" key="1">
    <source>
        <dbReference type="EMBL" id="MBW87411.1"/>
    </source>
</evidence>
<proteinExistence type="predicted"/>
<name>A0A2P2J1T1_RHIMU</name>